<dbReference type="Proteomes" id="UP000078560">
    <property type="component" value="Unassembled WGS sequence"/>
</dbReference>
<evidence type="ECO:0000313" key="10">
    <source>
        <dbReference type="Proteomes" id="UP000078560"/>
    </source>
</evidence>
<keyword evidence="1 4" id="KW-0489">Methyltransferase</keyword>
<dbReference type="InterPro" id="IPR045850">
    <property type="entry name" value="TRM2_met"/>
</dbReference>
<feature type="active site" evidence="5">
    <location>
        <position position="747"/>
    </location>
</feature>
<dbReference type="InterPro" id="IPR030391">
    <property type="entry name" value="MeTrfase_TrmA_CS"/>
</dbReference>
<dbReference type="GO" id="GO:0032259">
    <property type="term" value="P:methylation"/>
    <property type="evidence" value="ECO:0007669"/>
    <property type="project" value="UniProtKB-KW"/>
</dbReference>
<dbReference type="InterPro" id="IPR030390">
    <property type="entry name" value="MeTrfase_TrmA_AS"/>
</dbReference>
<dbReference type="AlphaFoldDB" id="A0A1A8VVX2"/>
<feature type="compositionally biased region" description="Basic and acidic residues" evidence="6">
    <location>
        <begin position="132"/>
        <end position="149"/>
    </location>
</feature>
<dbReference type="GO" id="GO:0009451">
    <property type="term" value="P:RNA modification"/>
    <property type="evidence" value="ECO:0007669"/>
    <property type="project" value="UniProtKB-ARBA"/>
</dbReference>
<dbReference type="Gene3D" id="3.40.50.150">
    <property type="entry name" value="Vaccinia Virus protein VP39"/>
    <property type="match status" value="1"/>
</dbReference>
<evidence type="ECO:0000256" key="5">
    <source>
        <dbReference type="PROSITE-ProRule" id="PRU10015"/>
    </source>
</evidence>
<dbReference type="GO" id="GO:0008173">
    <property type="term" value="F:RNA methyltransferase activity"/>
    <property type="evidence" value="ECO:0007669"/>
    <property type="project" value="InterPro"/>
</dbReference>
<dbReference type="Gene3D" id="2.40.50.1070">
    <property type="match status" value="1"/>
</dbReference>
<dbReference type="EMBL" id="FLQU01000315">
    <property type="protein sequence ID" value="SBS83842.1"/>
    <property type="molecule type" value="Genomic_DNA"/>
</dbReference>
<feature type="region of interest" description="Disordered" evidence="6">
    <location>
        <begin position="132"/>
        <end position="189"/>
    </location>
</feature>
<keyword evidence="2 4" id="KW-0808">Transferase</keyword>
<evidence type="ECO:0000256" key="6">
    <source>
        <dbReference type="SAM" id="MobiDB-lite"/>
    </source>
</evidence>
<keyword evidence="3 4" id="KW-0949">S-adenosyl-L-methionine</keyword>
<protein>
    <submittedName>
        <fullName evidence="7">RNA (Uracil-5-)methyltransferase, putative</fullName>
    </submittedName>
</protein>
<comment type="similarity">
    <text evidence="4">Belongs to the class I-like SAM-binding methyltransferase superfamily. RNA M5U methyltransferase family.</text>
</comment>
<organism evidence="7 10">
    <name type="scientific">Plasmodium ovale curtisi</name>
    <dbReference type="NCBI Taxonomy" id="864141"/>
    <lineage>
        <taxon>Eukaryota</taxon>
        <taxon>Sar</taxon>
        <taxon>Alveolata</taxon>
        <taxon>Apicomplexa</taxon>
        <taxon>Aconoidasida</taxon>
        <taxon>Haemosporida</taxon>
        <taxon>Plasmodiidae</taxon>
        <taxon>Plasmodium</taxon>
        <taxon>Plasmodium (Plasmodium)</taxon>
    </lineage>
</organism>
<feature type="binding site" evidence="4">
    <location>
        <position position="668"/>
    </location>
    <ligand>
        <name>S-adenosyl-L-methionine</name>
        <dbReference type="ChEBI" id="CHEBI:59789"/>
    </ligand>
</feature>
<dbReference type="CDD" id="cd02440">
    <property type="entry name" value="AdoMet_MTases"/>
    <property type="match status" value="1"/>
</dbReference>
<dbReference type="PANTHER" id="PTHR45904">
    <property type="entry name" value="TRNA (URACIL-5-)-METHYLTRANSFERASE"/>
    <property type="match status" value="1"/>
</dbReference>
<evidence type="ECO:0000256" key="3">
    <source>
        <dbReference type="ARBA" id="ARBA00022691"/>
    </source>
</evidence>
<feature type="binding site" evidence="4">
    <location>
        <position position="612"/>
    </location>
    <ligand>
        <name>S-adenosyl-L-methionine</name>
        <dbReference type="ChEBI" id="CHEBI:59789"/>
    </ligand>
</feature>
<comment type="caution">
    <text evidence="4">Lacks conserved residue(s) required for the propagation of feature annotation.</text>
</comment>
<dbReference type="EMBL" id="FLQV01000389">
    <property type="protein sequence ID" value="SBS91637.1"/>
    <property type="molecule type" value="Genomic_DNA"/>
</dbReference>
<reference evidence="7" key="2">
    <citation type="submission" date="2016-05" db="EMBL/GenBank/DDBJ databases">
        <authorList>
            <person name="Lavstsen T."/>
            <person name="Jespersen J.S."/>
        </authorList>
    </citation>
    <scope>NUCLEOTIDE SEQUENCE [LARGE SCALE GENOMIC DNA]</scope>
</reference>
<dbReference type="PROSITE" id="PS01230">
    <property type="entry name" value="TRMA_1"/>
    <property type="match status" value="1"/>
</dbReference>
<dbReference type="InterPro" id="IPR029063">
    <property type="entry name" value="SAM-dependent_MTases_sf"/>
</dbReference>
<dbReference type="GO" id="GO:0006396">
    <property type="term" value="P:RNA processing"/>
    <property type="evidence" value="ECO:0007669"/>
    <property type="project" value="InterPro"/>
</dbReference>
<evidence type="ECO:0000313" key="8">
    <source>
        <dbReference type="EMBL" id="SBS91637.1"/>
    </source>
</evidence>
<feature type="active site" description="Nucleophile" evidence="4">
    <location>
        <position position="747"/>
    </location>
</feature>
<evidence type="ECO:0000256" key="2">
    <source>
        <dbReference type="ARBA" id="ARBA00022679"/>
    </source>
</evidence>
<evidence type="ECO:0000256" key="1">
    <source>
        <dbReference type="ARBA" id="ARBA00022603"/>
    </source>
</evidence>
<dbReference type="Proteomes" id="UP000078546">
    <property type="component" value="Unassembled WGS sequence"/>
</dbReference>
<proteinExistence type="inferred from homology"/>
<dbReference type="Pfam" id="PF05958">
    <property type="entry name" value="tRNA_U5-meth_tr"/>
    <property type="match status" value="1"/>
</dbReference>
<name>A0A1A8VVX2_PLAOA</name>
<evidence type="ECO:0000256" key="4">
    <source>
        <dbReference type="PROSITE-ProRule" id="PRU01024"/>
    </source>
</evidence>
<dbReference type="SUPFAM" id="SSF53335">
    <property type="entry name" value="S-adenosyl-L-methionine-dependent methyltransferases"/>
    <property type="match status" value="1"/>
</dbReference>
<dbReference type="GO" id="GO:0003723">
    <property type="term" value="F:RNA binding"/>
    <property type="evidence" value="ECO:0007669"/>
    <property type="project" value="TreeGrafter"/>
</dbReference>
<dbReference type="PROSITE" id="PS51687">
    <property type="entry name" value="SAM_MT_RNA_M5U"/>
    <property type="match status" value="1"/>
</dbReference>
<dbReference type="GO" id="GO:0008757">
    <property type="term" value="F:S-adenosylmethionine-dependent methyltransferase activity"/>
    <property type="evidence" value="ECO:0007669"/>
    <property type="project" value="UniProtKB-ARBA"/>
</dbReference>
<dbReference type="PANTHER" id="PTHR45904:SF2">
    <property type="entry name" value="TRNA (URACIL-5-)-METHYLTRANSFERASE HOMOLOG A"/>
    <property type="match status" value="1"/>
</dbReference>
<reference evidence="9 10" key="1">
    <citation type="submission" date="2016-05" db="EMBL/GenBank/DDBJ databases">
        <authorList>
            <person name="Naeem Raeece"/>
        </authorList>
    </citation>
    <scope>NUCLEOTIDE SEQUENCE [LARGE SCALE GENOMIC DNA]</scope>
</reference>
<gene>
    <name evidence="8" type="ORF">POVCU1_020950</name>
    <name evidence="7" type="ORF">POVCU2_0023130</name>
</gene>
<accession>A0A1A8VVX2</accession>
<dbReference type="PROSITE" id="PS01231">
    <property type="entry name" value="TRMA_2"/>
    <property type="match status" value="1"/>
</dbReference>
<sequence>MDTMKEGVIKMGNQNLVRNSNSNVFLSIDNYSNNLRDNRNTKLIKSNVLSIFSYTLKYMNKKSLNKWLKSNVKATFYDTFVPRNKPLAYIRFKNYDDLKTFEKIIENKRFYPNDSLSTIKINKLSKYAQKRKLMEGRNGDSNVKKRDEVTGEGSGEGSVIAESEDRDENNREDRNEDTEEGDYDGRKKNWHDRENARKKRRMDDTLDWDDNGWEKEKKILPDLQTIMKLNKKQKEKTIENYVTPFYKYPYSEQIKIKHKFLEKCKNQILTNLKNKLKKQSLVFCEVESGIVDEELSWGDSRVCGNVRSKMEKEKNGDAVEYGKSVEDVENNIPSSGKKNRKNETSKDSCLNKTVLNEIQLSGKSNREFWVEKKMKEYDLKLDNPLHPDEKYINGYRNKCEFTIAYDKNKNVEIGFVVGKVKTNLNEDNDENNCMFSENNISNSTSPINESNIAKLRNKKQKQIYFLNPIVKSVDDCLHIHACMKEVVNEMKSIIKDSNYPVFDRVYKTGVWRLLVVRCNSRKELMITVQTYSLDQKKKKEIKKMLINRLTKKKDEAFMSFSDFRVVSLYLQEHENSNDSSDQSENEHLWGVEFLEETLLSNRFLLTPSCFFQINHTSCEILYKKIISYINISKNKKNYIFDLCCGTGTIGICAANEKKEEDIHVIGIDICEDSIICANKNAEINNVKTYKFIKGRIEELFSSEIKNLHQKNCNIIVIVDPPRNGLTQSVLNILSSNYFINQIIYVSCNPMSLISNITTILFQNENFKMKNLVFVDMFPHTFHMECIANVVKCSAVERKNTKNVNVLICV</sequence>
<evidence type="ECO:0000313" key="7">
    <source>
        <dbReference type="EMBL" id="SBS83842.1"/>
    </source>
</evidence>
<dbReference type="InterPro" id="IPR010280">
    <property type="entry name" value="U5_MeTrfase_fam"/>
</dbReference>
<evidence type="ECO:0000313" key="9">
    <source>
        <dbReference type="Proteomes" id="UP000078546"/>
    </source>
</evidence>
<feature type="binding site" evidence="4">
    <location>
        <position position="719"/>
    </location>
    <ligand>
        <name>S-adenosyl-L-methionine</name>
        <dbReference type="ChEBI" id="CHEBI:59789"/>
    </ligand>
</feature>